<feature type="transmembrane region" description="Helical" evidence="10">
    <location>
        <begin position="117"/>
        <end position="145"/>
    </location>
</feature>
<dbReference type="EMBL" id="JACVVK020000003">
    <property type="protein sequence ID" value="KAK7508030.1"/>
    <property type="molecule type" value="Genomic_DNA"/>
</dbReference>
<dbReference type="GO" id="GO:0005886">
    <property type="term" value="C:plasma membrane"/>
    <property type="evidence" value="ECO:0007669"/>
    <property type="project" value="UniProtKB-SubCell"/>
</dbReference>
<dbReference type="Gene3D" id="1.20.1070.10">
    <property type="entry name" value="Rhodopsin 7-helix transmembrane proteins"/>
    <property type="match status" value="1"/>
</dbReference>
<dbReference type="CDD" id="cd00637">
    <property type="entry name" value="7tm_classA_rhodopsin-like"/>
    <property type="match status" value="1"/>
</dbReference>
<dbReference type="InterPro" id="IPR017452">
    <property type="entry name" value="GPCR_Rhodpsn_7TM"/>
</dbReference>
<feature type="transmembrane region" description="Helical" evidence="10">
    <location>
        <begin position="260"/>
        <end position="282"/>
    </location>
</feature>
<sequence length="434" mass="48033">MDTFSASNNSLLIDPADTFNSSNISLQADDIDLFNKSSDVTPLWSQTFRGRNLITGAVGTVLNCLTLVAVIRHDDLTRSLRTALVSLVSTDLGLMLTVLIGSLLYKPGDLVVSVLMHLFYVFLDCTALTLTVIAADRALAVYLPVWYRAYCERWLKILTGILSPWVLAIFFTVVSLQTSHTRGLPRLPISRLTDTGVLVQGLLLLISGLGVLVAYVAMGCRLKRRASRPAVHPSCTPRTVRASTTSVVGQRARRTTVHTLFLAAWFCIIYIPFSCYFLLLYFTGSDRAAEINSPRNVVMSTFIIVNSIVNPVIFFWRLVYFRHAISCCSRLLFRRTADLNTDQDNHSRDIGLSVPPSGVSQSICVQRITVESSEARYRDSSASDPSGHSCSGHVEIEVAEVSCTFRRAQTQVSQTQRRMEISTISGHTITPVEN</sequence>
<evidence type="ECO:0000313" key="13">
    <source>
        <dbReference type="Proteomes" id="UP001519460"/>
    </source>
</evidence>
<evidence type="ECO:0000256" key="10">
    <source>
        <dbReference type="SAM" id="Phobius"/>
    </source>
</evidence>
<accession>A0ABD0M8D8</accession>
<evidence type="ECO:0000256" key="5">
    <source>
        <dbReference type="ARBA" id="ARBA00023040"/>
    </source>
</evidence>
<keyword evidence="2" id="KW-1003">Cell membrane</keyword>
<feature type="transmembrane region" description="Helical" evidence="10">
    <location>
        <begin position="53"/>
        <end position="71"/>
    </location>
</feature>
<comment type="caution">
    <text evidence="12">The sequence shown here is derived from an EMBL/GenBank/DDBJ whole genome shotgun (WGS) entry which is preliminary data.</text>
</comment>
<feature type="transmembrane region" description="Helical" evidence="10">
    <location>
        <begin position="157"/>
        <end position="177"/>
    </location>
</feature>
<dbReference type="PANTHER" id="PTHR24246:SF27">
    <property type="entry name" value="ADENOSINE RECEPTOR, ISOFORM A"/>
    <property type="match status" value="1"/>
</dbReference>
<comment type="subcellular location">
    <subcellularLocation>
        <location evidence="1">Cell membrane</location>
        <topology evidence="1">Multi-pass membrane protein</topology>
    </subcellularLocation>
</comment>
<evidence type="ECO:0000256" key="4">
    <source>
        <dbReference type="ARBA" id="ARBA00022989"/>
    </source>
</evidence>
<name>A0ABD0M8D8_9CAEN</name>
<dbReference type="SUPFAM" id="SSF81321">
    <property type="entry name" value="Family A G protein-coupled receptor-like"/>
    <property type="match status" value="1"/>
</dbReference>
<evidence type="ECO:0000256" key="9">
    <source>
        <dbReference type="ARBA" id="ARBA00023224"/>
    </source>
</evidence>
<proteinExistence type="predicted"/>
<feature type="domain" description="G-protein coupled receptors family 1 profile" evidence="11">
    <location>
        <begin position="62"/>
        <end position="314"/>
    </location>
</feature>
<feature type="transmembrane region" description="Helical" evidence="10">
    <location>
        <begin position="197"/>
        <end position="218"/>
    </location>
</feature>
<dbReference type="PANTHER" id="PTHR24246">
    <property type="entry name" value="OLFACTORY RECEPTOR AND ADENOSINE RECEPTOR"/>
    <property type="match status" value="1"/>
</dbReference>
<keyword evidence="6 10" id="KW-0472">Membrane</keyword>
<evidence type="ECO:0000313" key="12">
    <source>
        <dbReference type="EMBL" id="KAK7508030.1"/>
    </source>
</evidence>
<evidence type="ECO:0000256" key="1">
    <source>
        <dbReference type="ARBA" id="ARBA00004651"/>
    </source>
</evidence>
<keyword evidence="3 10" id="KW-0812">Transmembrane</keyword>
<gene>
    <name evidence="12" type="ORF">BaRGS_00000995</name>
</gene>
<keyword evidence="9" id="KW-0807">Transducer</keyword>
<evidence type="ECO:0000259" key="11">
    <source>
        <dbReference type="PROSITE" id="PS50262"/>
    </source>
</evidence>
<protein>
    <recommendedName>
        <fullName evidence="11">G-protein coupled receptors family 1 profile domain-containing protein</fullName>
    </recommendedName>
</protein>
<evidence type="ECO:0000256" key="6">
    <source>
        <dbReference type="ARBA" id="ARBA00023136"/>
    </source>
</evidence>
<dbReference type="Pfam" id="PF00001">
    <property type="entry name" value="7tm_1"/>
    <property type="match status" value="1"/>
</dbReference>
<dbReference type="GO" id="GO:0004930">
    <property type="term" value="F:G protein-coupled receptor activity"/>
    <property type="evidence" value="ECO:0007669"/>
    <property type="project" value="UniProtKB-KW"/>
</dbReference>
<dbReference type="AlphaFoldDB" id="A0ABD0M8D8"/>
<dbReference type="InterPro" id="IPR000276">
    <property type="entry name" value="GPCR_Rhodpsn"/>
</dbReference>
<dbReference type="Proteomes" id="UP001519460">
    <property type="component" value="Unassembled WGS sequence"/>
</dbReference>
<evidence type="ECO:0000256" key="2">
    <source>
        <dbReference type="ARBA" id="ARBA00022475"/>
    </source>
</evidence>
<dbReference type="PROSITE" id="PS50262">
    <property type="entry name" value="G_PROTEIN_RECEP_F1_2"/>
    <property type="match status" value="1"/>
</dbReference>
<evidence type="ECO:0000256" key="7">
    <source>
        <dbReference type="ARBA" id="ARBA00023170"/>
    </source>
</evidence>
<feature type="transmembrane region" description="Helical" evidence="10">
    <location>
        <begin position="302"/>
        <end position="320"/>
    </location>
</feature>
<keyword evidence="8" id="KW-0325">Glycoprotein</keyword>
<evidence type="ECO:0000256" key="8">
    <source>
        <dbReference type="ARBA" id="ARBA00023180"/>
    </source>
</evidence>
<evidence type="ECO:0000256" key="3">
    <source>
        <dbReference type="ARBA" id="ARBA00022692"/>
    </source>
</evidence>
<keyword evidence="4 10" id="KW-1133">Transmembrane helix</keyword>
<organism evidence="12 13">
    <name type="scientific">Batillaria attramentaria</name>
    <dbReference type="NCBI Taxonomy" id="370345"/>
    <lineage>
        <taxon>Eukaryota</taxon>
        <taxon>Metazoa</taxon>
        <taxon>Spiralia</taxon>
        <taxon>Lophotrochozoa</taxon>
        <taxon>Mollusca</taxon>
        <taxon>Gastropoda</taxon>
        <taxon>Caenogastropoda</taxon>
        <taxon>Sorbeoconcha</taxon>
        <taxon>Cerithioidea</taxon>
        <taxon>Batillariidae</taxon>
        <taxon>Batillaria</taxon>
    </lineage>
</organism>
<keyword evidence="5" id="KW-0297">G-protein coupled receptor</keyword>
<keyword evidence="13" id="KW-1185">Reference proteome</keyword>
<keyword evidence="7" id="KW-0675">Receptor</keyword>
<feature type="transmembrane region" description="Helical" evidence="10">
    <location>
        <begin position="83"/>
        <end position="105"/>
    </location>
</feature>
<reference evidence="12 13" key="1">
    <citation type="journal article" date="2023" name="Sci. Data">
        <title>Genome assembly of the Korean intertidal mud-creeper Batillaria attramentaria.</title>
        <authorList>
            <person name="Patra A.K."/>
            <person name="Ho P.T."/>
            <person name="Jun S."/>
            <person name="Lee S.J."/>
            <person name="Kim Y."/>
            <person name="Won Y.J."/>
        </authorList>
    </citation>
    <scope>NUCLEOTIDE SEQUENCE [LARGE SCALE GENOMIC DNA]</scope>
    <source>
        <strain evidence="12">Wonlab-2016</strain>
    </source>
</reference>